<evidence type="ECO:0000256" key="2">
    <source>
        <dbReference type="ARBA" id="ARBA00022605"/>
    </source>
</evidence>
<feature type="domain" description="D-isomer specific 2-hydroxyacid dehydrogenase NAD-binding" evidence="7">
    <location>
        <begin position="112"/>
        <end position="289"/>
    </location>
</feature>
<dbReference type="EMBL" id="CP165627">
    <property type="protein sequence ID" value="XDV02321.1"/>
    <property type="molecule type" value="Genomic_DNA"/>
</dbReference>
<dbReference type="GO" id="GO:0016616">
    <property type="term" value="F:oxidoreductase activity, acting on the CH-OH group of donors, NAD or NADP as acceptor"/>
    <property type="evidence" value="ECO:0007669"/>
    <property type="project" value="InterPro"/>
</dbReference>
<gene>
    <name evidence="8" type="ORF">AB3G32_01370</name>
</gene>
<dbReference type="InterPro" id="IPR036291">
    <property type="entry name" value="NAD(P)-bd_dom_sf"/>
</dbReference>
<proteinExistence type="inferred from homology"/>
<dbReference type="GO" id="GO:0008652">
    <property type="term" value="P:amino acid biosynthetic process"/>
    <property type="evidence" value="ECO:0007669"/>
    <property type="project" value="UniProtKB-KW"/>
</dbReference>
<organism evidence="8">
    <name type="scientific">Flavobacterium sp. WC2429</name>
    <dbReference type="NCBI Taxonomy" id="3234140"/>
    <lineage>
        <taxon>Bacteria</taxon>
        <taxon>Pseudomonadati</taxon>
        <taxon>Bacteroidota</taxon>
        <taxon>Flavobacteriia</taxon>
        <taxon>Flavobacteriales</taxon>
        <taxon>Flavobacteriaceae</taxon>
        <taxon>Flavobacterium</taxon>
    </lineage>
</organism>
<dbReference type="Pfam" id="PF02826">
    <property type="entry name" value="2-Hacid_dh_C"/>
    <property type="match status" value="1"/>
</dbReference>
<reference evidence="8" key="1">
    <citation type="submission" date="2024-07" db="EMBL/GenBank/DDBJ databases">
        <authorList>
            <person name="Biller S.J."/>
        </authorList>
    </citation>
    <scope>NUCLEOTIDE SEQUENCE</scope>
    <source>
        <strain evidence="8">WC2429</strain>
    </source>
</reference>
<dbReference type="PANTHER" id="PTHR42789:SF1">
    <property type="entry name" value="D-ISOMER SPECIFIC 2-HYDROXYACID DEHYDROGENASE FAMILY PROTEIN (AFU_ORTHOLOGUE AFUA_6G10090)"/>
    <property type="match status" value="1"/>
</dbReference>
<dbReference type="AlphaFoldDB" id="A0AB39WLE0"/>
<keyword evidence="3 5" id="KW-0560">Oxidoreductase</keyword>
<dbReference type="PROSITE" id="PS00670">
    <property type="entry name" value="D_2_HYDROXYACID_DH_2"/>
    <property type="match status" value="1"/>
</dbReference>
<dbReference type="PANTHER" id="PTHR42789">
    <property type="entry name" value="D-ISOMER SPECIFIC 2-HYDROXYACID DEHYDROGENASE FAMILY PROTEIN (AFU_ORTHOLOGUE AFUA_6G10090)"/>
    <property type="match status" value="1"/>
</dbReference>
<dbReference type="InterPro" id="IPR006139">
    <property type="entry name" value="D-isomer_2_OHA_DH_cat_dom"/>
</dbReference>
<comment type="similarity">
    <text evidence="1 5">Belongs to the D-isomer specific 2-hydroxyacid dehydrogenase family.</text>
</comment>
<evidence type="ECO:0000313" key="8">
    <source>
        <dbReference type="EMBL" id="XDV02321.1"/>
    </source>
</evidence>
<protein>
    <submittedName>
        <fullName evidence="8">NAD(P)-dependent oxidoreductase</fullName>
    </submittedName>
</protein>
<dbReference type="InterPro" id="IPR029752">
    <property type="entry name" value="D-isomer_DH_CS1"/>
</dbReference>
<evidence type="ECO:0000256" key="4">
    <source>
        <dbReference type="ARBA" id="ARBA00023027"/>
    </source>
</evidence>
<dbReference type="Pfam" id="PF00389">
    <property type="entry name" value="2-Hacid_dh"/>
    <property type="match status" value="1"/>
</dbReference>
<keyword evidence="4" id="KW-0520">NAD</keyword>
<dbReference type="InterPro" id="IPR006140">
    <property type="entry name" value="D-isomer_DH_NAD-bd"/>
</dbReference>
<evidence type="ECO:0000256" key="3">
    <source>
        <dbReference type="ARBA" id="ARBA00023002"/>
    </source>
</evidence>
<dbReference type="PROSITE" id="PS00065">
    <property type="entry name" value="D_2_HYDROXYACID_DH_1"/>
    <property type="match status" value="1"/>
</dbReference>
<evidence type="ECO:0000259" key="7">
    <source>
        <dbReference type="Pfam" id="PF02826"/>
    </source>
</evidence>
<keyword evidence="2" id="KW-0028">Amino-acid biosynthesis</keyword>
<dbReference type="SUPFAM" id="SSF51735">
    <property type="entry name" value="NAD(P)-binding Rossmann-fold domains"/>
    <property type="match status" value="1"/>
</dbReference>
<dbReference type="RefSeq" id="WP_369765607.1">
    <property type="nucleotide sequence ID" value="NZ_CP165627.1"/>
</dbReference>
<evidence type="ECO:0000259" key="6">
    <source>
        <dbReference type="Pfam" id="PF00389"/>
    </source>
</evidence>
<dbReference type="SUPFAM" id="SSF52283">
    <property type="entry name" value="Formate/glycerate dehydrogenase catalytic domain-like"/>
    <property type="match status" value="1"/>
</dbReference>
<dbReference type="InterPro" id="IPR050857">
    <property type="entry name" value="D-2-hydroxyacid_DH"/>
</dbReference>
<dbReference type="InterPro" id="IPR029753">
    <property type="entry name" value="D-isomer_DH_CS"/>
</dbReference>
<dbReference type="Gene3D" id="3.40.50.720">
    <property type="entry name" value="NAD(P)-binding Rossmann-like Domain"/>
    <property type="match status" value="2"/>
</dbReference>
<name>A0AB39WLE0_9FLAO</name>
<accession>A0AB39WLE0</accession>
<evidence type="ECO:0000256" key="5">
    <source>
        <dbReference type="RuleBase" id="RU003719"/>
    </source>
</evidence>
<evidence type="ECO:0000256" key="1">
    <source>
        <dbReference type="ARBA" id="ARBA00005854"/>
    </source>
</evidence>
<sequence>MKILITESNGFSSKAITVLRNQFEVKTVNVKSKQELIEMISDFEVLFVRLGFSIDKEIIQKAKKLKYILTATTGLDHIDAIYFESIGGKVISLKNQTAFLGTIPSTAEHTWALLLSLMKKIPSSYHHVKNGEWNRNLFINSNLKEKKIGILGLGRVGKQVAKFARVFDMEVGFFDTVAIKSNFKKFETPEELFKWADIVSIHIPYTVENKNFVNKELLSHFKRHSVLINTSRGGIWDEKEVAILIENGMLNGVATDVLKNELDQDSIAVNPLVLLANQNYNVIITPHIAGATKESMAMTEEFIVKIFLKELI</sequence>
<feature type="domain" description="D-isomer specific 2-hydroxyacid dehydrogenase catalytic" evidence="6">
    <location>
        <begin position="4"/>
        <end position="298"/>
    </location>
</feature>
<dbReference type="GO" id="GO:0051287">
    <property type="term" value="F:NAD binding"/>
    <property type="evidence" value="ECO:0007669"/>
    <property type="project" value="InterPro"/>
</dbReference>